<dbReference type="AlphaFoldDB" id="A0A6G6S6W8"/>
<protein>
    <recommendedName>
        <fullName evidence="6">Type 1 fimbrial protein</fullName>
    </recommendedName>
</protein>
<evidence type="ECO:0000313" key="4">
    <source>
        <dbReference type="Proteomes" id="UP000501338"/>
    </source>
</evidence>
<evidence type="ECO:0000256" key="1">
    <source>
        <dbReference type="SAM" id="SignalP"/>
    </source>
</evidence>
<proteinExistence type="predicted"/>
<evidence type="ECO:0008006" key="6">
    <source>
        <dbReference type="Google" id="ProtNLM"/>
    </source>
</evidence>
<dbReference type="EMBL" id="JADSJR010000016">
    <property type="protein sequence ID" value="MBG2915199.1"/>
    <property type="molecule type" value="Genomic_DNA"/>
</dbReference>
<feature type="chain" id="PRO_5044632280" description="Type 1 fimbrial protein" evidence="1">
    <location>
        <begin position="22"/>
        <end position="103"/>
    </location>
</feature>
<reference evidence="2" key="2">
    <citation type="submission" date="2020-11" db="EMBL/GenBank/DDBJ databases">
        <title>Enhanced detection system for hospital associated transmission using whole genome sequencing surveillance.</title>
        <authorList>
            <person name="Harrison L.H."/>
            <person name="Van Tyne D."/>
            <person name="Marsh J.W."/>
            <person name="Griffith M.P."/>
            <person name="Snyder D.J."/>
            <person name="Cooper V.S."/>
            <person name="Mustapha M."/>
        </authorList>
    </citation>
    <scope>NUCLEOTIDE SEQUENCE</scope>
    <source>
        <strain evidence="2">PR00070</strain>
    </source>
</reference>
<dbReference type="Proteomes" id="UP000501338">
    <property type="component" value="Chromosome"/>
</dbReference>
<reference evidence="3 4" key="1">
    <citation type="submission" date="2020-01" db="EMBL/GenBank/DDBJ databases">
        <title>The genomic epidemiology of tigecycline resistance gene tet(X) variants in a swine farm in China.</title>
        <authorList>
            <person name="Peng K."/>
            <person name="Li R."/>
        </authorList>
    </citation>
    <scope>NUCLEOTIDE SEQUENCE [LARGE SCALE GENOMIC DNA]</scope>
    <source>
        <strain evidence="3 4">ZF1</strain>
    </source>
</reference>
<dbReference type="Proteomes" id="UP000612266">
    <property type="component" value="Unassembled WGS sequence"/>
</dbReference>
<dbReference type="EMBL" id="CP047340">
    <property type="protein sequence ID" value="QIF90263.1"/>
    <property type="molecule type" value="Genomic_DNA"/>
</dbReference>
<dbReference type="RefSeq" id="WP_075673580.1">
    <property type="nucleotide sequence ID" value="NZ_CP045008.1"/>
</dbReference>
<keyword evidence="4" id="KW-1185">Reference proteome</keyword>
<evidence type="ECO:0000313" key="3">
    <source>
        <dbReference type="EMBL" id="QIF90263.1"/>
    </source>
</evidence>
<dbReference type="GeneID" id="57332499"/>
<feature type="signal peptide" evidence="1">
    <location>
        <begin position="1"/>
        <end position="21"/>
    </location>
</feature>
<name>A0A6G6S6W8_9GAMM</name>
<evidence type="ECO:0000313" key="2">
    <source>
        <dbReference type="EMBL" id="MBG2915199.1"/>
    </source>
</evidence>
<keyword evidence="1" id="KW-0732">Signal</keyword>
<sequence length="103" mass="11643">MKKIYITAICLSLLFSIPSFSKENKVIGSGTITFVGAIVEGNCLMDADKNTFKTSCWNGSEMQESQYQLEKNKHFSSKLINNKGSMNIRWINDHLAIMNVVYN</sequence>
<organism evidence="2 5">
    <name type="scientific">Proteus terrae subsp. cibarius</name>
    <dbReference type="NCBI Taxonomy" id="626774"/>
    <lineage>
        <taxon>Bacteria</taxon>
        <taxon>Pseudomonadati</taxon>
        <taxon>Pseudomonadota</taxon>
        <taxon>Gammaproteobacteria</taxon>
        <taxon>Enterobacterales</taxon>
        <taxon>Morganellaceae</taxon>
        <taxon>Proteus</taxon>
    </lineage>
</organism>
<evidence type="ECO:0000313" key="5">
    <source>
        <dbReference type="Proteomes" id="UP000612266"/>
    </source>
</evidence>
<gene>
    <name evidence="3" type="ORF">GTH23_09520</name>
    <name evidence="2" type="ORF">I4901_12580</name>
</gene>
<accession>A0A6G6S6W8</accession>